<evidence type="ECO:0000313" key="8">
    <source>
        <dbReference type="Proteomes" id="UP001597180"/>
    </source>
</evidence>
<keyword evidence="2" id="KW-0645">Protease</keyword>
<reference evidence="8" key="1">
    <citation type="journal article" date="2019" name="Int. J. Syst. Evol. Microbiol.">
        <title>The Global Catalogue of Microorganisms (GCM) 10K type strain sequencing project: providing services to taxonomists for standard genome sequencing and annotation.</title>
        <authorList>
            <consortium name="The Broad Institute Genomics Platform"/>
            <consortium name="The Broad Institute Genome Sequencing Center for Infectious Disease"/>
            <person name="Wu L."/>
            <person name="Ma J."/>
        </authorList>
    </citation>
    <scope>NUCLEOTIDE SEQUENCE [LARGE SCALE GENOMIC DNA]</scope>
    <source>
        <strain evidence="8">CCUG 53270</strain>
    </source>
</reference>
<dbReference type="PROSITE" id="PS51935">
    <property type="entry name" value="NLPC_P60"/>
    <property type="match status" value="1"/>
</dbReference>
<evidence type="ECO:0000256" key="4">
    <source>
        <dbReference type="ARBA" id="ARBA00022807"/>
    </source>
</evidence>
<dbReference type="PANTHER" id="PTHR47053:SF1">
    <property type="entry name" value="MUREIN DD-ENDOPEPTIDASE MEPH-RELATED"/>
    <property type="match status" value="1"/>
</dbReference>
<dbReference type="InterPro" id="IPR000064">
    <property type="entry name" value="NLP_P60_dom"/>
</dbReference>
<keyword evidence="5" id="KW-0732">Signal</keyword>
<sequence length="176" mass="19031">MKKIMSLMVAAALMFSSLGTVSATAATATSQQSVTAQQKKLIEVGKTQLGVPWKYGTMKPGVGFDCSNFTAWVYNKALGIKFSSSSRQQRYTTSLGTPVPIDKHNKFKNLKVGDLLFFANSEDAGGGAHVGLYAGEINGKHYVLQEGGGRGKVTFEPMEGTWFANKLVYAKRILHS</sequence>
<dbReference type="Pfam" id="PF00877">
    <property type="entry name" value="NLPC_P60"/>
    <property type="match status" value="1"/>
</dbReference>
<evidence type="ECO:0000256" key="1">
    <source>
        <dbReference type="ARBA" id="ARBA00007074"/>
    </source>
</evidence>
<organism evidence="7 8">
    <name type="scientific">Paenibacillus vulneris</name>
    <dbReference type="NCBI Taxonomy" id="1133364"/>
    <lineage>
        <taxon>Bacteria</taxon>
        <taxon>Bacillati</taxon>
        <taxon>Bacillota</taxon>
        <taxon>Bacilli</taxon>
        <taxon>Bacillales</taxon>
        <taxon>Paenibacillaceae</taxon>
        <taxon>Paenibacillus</taxon>
    </lineage>
</organism>
<feature type="chain" id="PRO_5045693748" evidence="5">
    <location>
        <begin position="26"/>
        <end position="176"/>
    </location>
</feature>
<name>A0ABW3UVZ8_9BACL</name>
<comment type="caution">
    <text evidence="7">The sequence shown here is derived from an EMBL/GenBank/DDBJ whole genome shotgun (WGS) entry which is preliminary data.</text>
</comment>
<proteinExistence type="inferred from homology"/>
<comment type="similarity">
    <text evidence="1">Belongs to the peptidase C40 family.</text>
</comment>
<protein>
    <submittedName>
        <fullName evidence="7">C40 family peptidase</fullName>
    </submittedName>
</protein>
<dbReference type="RefSeq" id="WP_079910988.1">
    <property type="nucleotide sequence ID" value="NZ_BAABJG010000014.1"/>
</dbReference>
<evidence type="ECO:0000256" key="2">
    <source>
        <dbReference type="ARBA" id="ARBA00022670"/>
    </source>
</evidence>
<dbReference type="PANTHER" id="PTHR47053">
    <property type="entry name" value="MUREIN DD-ENDOPEPTIDASE MEPH-RELATED"/>
    <property type="match status" value="1"/>
</dbReference>
<accession>A0ABW3UVZ8</accession>
<keyword evidence="3" id="KW-0378">Hydrolase</keyword>
<dbReference type="SUPFAM" id="SSF54001">
    <property type="entry name" value="Cysteine proteinases"/>
    <property type="match status" value="1"/>
</dbReference>
<gene>
    <name evidence="7" type="ORF">ACFQ4B_26365</name>
</gene>
<dbReference type="EMBL" id="JBHTLU010000036">
    <property type="protein sequence ID" value="MFD1223650.1"/>
    <property type="molecule type" value="Genomic_DNA"/>
</dbReference>
<dbReference type="Gene3D" id="3.90.1720.10">
    <property type="entry name" value="endopeptidase domain like (from Nostoc punctiforme)"/>
    <property type="match status" value="1"/>
</dbReference>
<evidence type="ECO:0000259" key="6">
    <source>
        <dbReference type="PROSITE" id="PS51935"/>
    </source>
</evidence>
<feature type="signal peptide" evidence="5">
    <location>
        <begin position="1"/>
        <end position="25"/>
    </location>
</feature>
<evidence type="ECO:0000256" key="3">
    <source>
        <dbReference type="ARBA" id="ARBA00022801"/>
    </source>
</evidence>
<evidence type="ECO:0000256" key="5">
    <source>
        <dbReference type="SAM" id="SignalP"/>
    </source>
</evidence>
<dbReference type="Proteomes" id="UP001597180">
    <property type="component" value="Unassembled WGS sequence"/>
</dbReference>
<feature type="domain" description="NlpC/P60" evidence="6">
    <location>
        <begin position="35"/>
        <end position="174"/>
    </location>
</feature>
<dbReference type="InterPro" id="IPR051202">
    <property type="entry name" value="Peptidase_C40"/>
</dbReference>
<keyword evidence="8" id="KW-1185">Reference proteome</keyword>
<evidence type="ECO:0000313" key="7">
    <source>
        <dbReference type="EMBL" id="MFD1223650.1"/>
    </source>
</evidence>
<dbReference type="InterPro" id="IPR038765">
    <property type="entry name" value="Papain-like_cys_pep_sf"/>
</dbReference>
<keyword evidence="4" id="KW-0788">Thiol protease</keyword>